<accession>A0A397G7D8</accession>
<dbReference type="Proteomes" id="UP000266861">
    <property type="component" value="Unassembled WGS sequence"/>
</dbReference>
<dbReference type="EMBL" id="PQFF01000551">
    <property type="protein sequence ID" value="RHZ45276.1"/>
    <property type="molecule type" value="Genomic_DNA"/>
</dbReference>
<dbReference type="OrthoDB" id="636773at2759"/>
<sequence>MLAVNEFELEELEDLVKTTFLVHIILVKLKNQNYCNNIIAKYPNRVFDADDFNSLPGKTDEVLDRIEPYKKILEKQLWKDVNHHF</sequence>
<comment type="caution">
    <text evidence="1">The sequence shown here is derived from an EMBL/GenBank/DDBJ whole genome shotgun (WGS) entry which is preliminary data.</text>
</comment>
<reference evidence="1 2" key="1">
    <citation type="submission" date="2018-08" db="EMBL/GenBank/DDBJ databases">
        <title>Genome and evolution of the arbuscular mycorrhizal fungus Diversispora epigaea (formerly Glomus versiforme) and its bacterial endosymbionts.</title>
        <authorList>
            <person name="Sun X."/>
            <person name="Fei Z."/>
            <person name="Harrison M."/>
        </authorList>
    </citation>
    <scope>NUCLEOTIDE SEQUENCE [LARGE SCALE GENOMIC DNA]</scope>
    <source>
        <strain evidence="1 2">IT104</strain>
    </source>
</reference>
<keyword evidence="2" id="KW-1185">Reference proteome</keyword>
<dbReference type="AlphaFoldDB" id="A0A397G7D8"/>
<organism evidence="1 2">
    <name type="scientific">Diversispora epigaea</name>
    <dbReference type="NCBI Taxonomy" id="1348612"/>
    <lineage>
        <taxon>Eukaryota</taxon>
        <taxon>Fungi</taxon>
        <taxon>Fungi incertae sedis</taxon>
        <taxon>Mucoromycota</taxon>
        <taxon>Glomeromycotina</taxon>
        <taxon>Glomeromycetes</taxon>
        <taxon>Diversisporales</taxon>
        <taxon>Diversisporaceae</taxon>
        <taxon>Diversispora</taxon>
    </lineage>
</organism>
<gene>
    <name evidence="1" type="ORF">Glove_682g29</name>
</gene>
<proteinExistence type="predicted"/>
<evidence type="ECO:0000313" key="2">
    <source>
        <dbReference type="Proteomes" id="UP000266861"/>
    </source>
</evidence>
<evidence type="ECO:0000313" key="1">
    <source>
        <dbReference type="EMBL" id="RHZ45276.1"/>
    </source>
</evidence>
<name>A0A397G7D8_9GLOM</name>
<protein>
    <submittedName>
        <fullName evidence="1">Uncharacterized protein</fullName>
    </submittedName>
</protein>